<gene>
    <name evidence="1" type="ORF">PPERSA_01451</name>
</gene>
<dbReference type="InterPro" id="IPR009846">
    <property type="entry name" value="SF3b5/RDS3-10"/>
</dbReference>
<accession>A0A0V0QHA1</accession>
<dbReference type="AlphaFoldDB" id="A0A0V0QHA1"/>
<organism evidence="1 2">
    <name type="scientific">Pseudocohnilembus persalinus</name>
    <name type="common">Ciliate</name>
    <dbReference type="NCBI Taxonomy" id="266149"/>
    <lineage>
        <taxon>Eukaryota</taxon>
        <taxon>Sar</taxon>
        <taxon>Alveolata</taxon>
        <taxon>Ciliophora</taxon>
        <taxon>Intramacronucleata</taxon>
        <taxon>Oligohymenophorea</taxon>
        <taxon>Scuticociliatia</taxon>
        <taxon>Philasterida</taxon>
        <taxon>Pseudocohnilembidae</taxon>
        <taxon>Pseudocohnilembus</taxon>
    </lineage>
</organism>
<proteinExistence type="predicted"/>
<dbReference type="GO" id="GO:0005686">
    <property type="term" value="C:U2 snRNP"/>
    <property type="evidence" value="ECO:0007669"/>
    <property type="project" value="TreeGrafter"/>
</dbReference>
<dbReference type="FunCoup" id="A0A0V0QHA1">
    <property type="interactions" value="357"/>
</dbReference>
<keyword evidence="2" id="KW-1185">Reference proteome</keyword>
<sequence>MSSKDKAQGGSDRFNFQNQLEHLHSKYAGTGDSNTSKWDWACNIQRDTMASHIGHHSRLLYFSAAENEPTARLRHRFLVNMIQPCGPPPAEYKIDEIMPQ</sequence>
<dbReference type="GO" id="GO:0000398">
    <property type="term" value="P:mRNA splicing, via spliceosome"/>
    <property type="evidence" value="ECO:0007669"/>
    <property type="project" value="TreeGrafter"/>
</dbReference>
<dbReference type="EMBL" id="LDAU01000170">
    <property type="protein sequence ID" value="KRX01548.1"/>
    <property type="molecule type" value="Genomic_DNA"/>
</dbReference>
<dbReference type="PANTHER" id="PTHR20978:SF0">
    <property type="entry name" value="SPLICING FACTOR 3B SUBUNIT 5"/>
    <property type="match status" value="1"/>
</dbReference>
<comment type="caution">
    <text evidence="1">The sequence shown here is derived from an EMBL/GenBank/DDBJ whole genome shotgun (WGS) entry which is preliminary data.</text>
</comment>
<dbReference type="Proteomes" id="UP000054937">
    <property type="component" value="Unassembled WGS sequence"/>
</dbReference>
<dbReference type="OrthoDB" id="274726at2759"/>
<evidence type="ECO:0008006" key="3">
    <source>
        <dbReference type="Google" id="ProtNLM"/>
    </source>
</evidence>
<dbReference type="GO" id="GO:0071011">
    <property type="term" value="C:precatalytic spliceosome"/>
    <property type="evidence" value="ECO:0007669"/>
    <property type="project" value="TreeGrafter"/>
</dbReference>
<protein>
    <recommendedName>
        <fullName evidence="3">Splicing factor subunit</fullName>
    </recommendedName>
</protein>
<dbReference type="OMA" id="YDRFNIH"/>
<name>A0A0V0QHA1_PSEPJ</name>
<dbReference type="PANTHER" id="PTHR20978">
    <property type="entry name" value="SPLICING FACTOR 3B SUBUNIT 5"/>
    <property type="match status" value="1"/>
</dbReference>
<reference evidence="1 2" key="1">
    <citation type="journal article" date="2015" name="Sci. Rep.">
        <title>Genome of the facultative scuticociliatosis pathogen Pseudocohnilembus persalinus provides insight into its virulence through horizontal gene transfer.</title>
        <authorList>
            <person name="Xiong J."/>
            <person name="Wang G."/>
            <person name="Cheng J."/>
            <person name="Tian M."/>
            <person name="Pan X."/>
            <person name="Warren A."/>
            <person name="Jiang C."/>
            <person name="Yuan D."/>
            <person name="Miao W."/>
        </authorList>
    </citation>
    <scope>NUCLEOTIDE SEQUENCE [LARGE SCALE GENOMIC DNA]</scope>
    <source>
        <strain evidence="1">36N120E</strain>
    </source>
</reference>
<dbReference type="Pfam" id="PF07189">
    <property type="entry name" value="SF3b10"/>
    <property type="match status" value="1"/>
</dbReference>
<evidence type="ECO:0000313" key="1">
    <source>
        <dbReference type="EMBL" id="KRX01548.1"/>
    </source>
</evidence>
<evidence type="ECO:0000313" key="2">
    <source>
        <dbReference type="Proteomes" id="UP000054937"/>
    </source>
</evidence>
<dbReference type="InParanoid" id="A0A0V0QHA1"/>